<gene>
    <name evidence="1" type="ORF">7-7-1_000105</name>
</gene>
<protein>
    <submittedName>
        <fullName evidence="1">Structural protein</fullName>
    </submittedName>
</protein>
<evidence type="ECO:0000313" key="2">
    <source>
        <dbReference type="Proteomes" id="UP000003754"/>
    </source>
</evidence>
<evidence type="ECO:0000313" key="1">
    <source>
        <dbReference type="EMBL" id="AFH19803.1"/>
    </source>
</evidence>
<sequence>MAIIISQAIALSLVDAIHARIDAGATAGNLRIYSGARPASPEAAVPGASVLLVDFDLADPAFAPATMVGTVASANANAVAPVNGIVNGTATWFRIFDSNDVAIFDGSVTDQTGNGDLKLATTTIVGGVPVTVVSLTGRMSTGA</sequence>
<proteinExistence type="predicted"/>
<dbReference type="EMBL" id="JQ312117">
    <property type="protein sequence ID" value="AFH19803.1"/>
    <property type="molecule type" value="Genomic_DNA"/>
</dbReference>
<reference evidence="1 2" key="1">
    <citation type="submission" date="2011-12" db="EMBL/GenBank/DDBJ databases">
        <title>The genome sequence of the flagella-specific Agrobacterium bacteriophage 7-7-1.</title>
        <authorList>
            <person name="Schmitt R."/>
            <person name="Van den Bossche A."/>
            <person name="Lavigne R."/>
            <person name="Kropinski A.M."/>
        </authorList>
    </citation>
    <scope>NUCLEOTIDE SEQUENCE [LARGE SCALE GENOMIC DNA]</scope>
</reference>
<keyword evidence="2" id="KW-1185">Reference proteome</keyword>
<dbReference type="KEGG" id="vg:14012058"/>
<dbReference type="GeneID" id="14012058"/>
<organism evidence="1 2">
    <name type="scientific">Agrobacterium phage 7-7-1</name>
    <dbReference type="NCBI Taxonomy" id="1161931"/>
    <lineage>
        <taxon>Viruses</taxon>
        <taxon>Duplodnaviria</taxon>
        <taxon>Heunggongvirae</taxon>
        <taxon>Uroviricota</taxon>
        <taxon>Caudoviricetes</taxon>
        <taxon>Schmittlotzvirus</taxon>
        <taxon>Schmittlotzvirus sv771</taxon>
    </lineage>
</organism>
<dbReference type="Proteomes" id="UP000003754">
    <property type="component" value="Segment"/>
</dbReference>
<name>J7FAS1_9CAUD</name>
<accession>J7FAS1</accession>
<dbReference type="RefSeq" id="YP_007006561.1">
    <property type="nucleotide sequence ID" value="NC_019519.1"/>
</dbReference>